<dbReference type="Proteomes" id="UP001166191">
    <property type="component" value="Unassembled WGS sequence"/>
</dbReference>
<evidence type="ECO:0000313" key="2">
    <source>
        <dbReference type="EMBL" id="MBU3031747.1"/>
    </source>
</evidence>
<feature type="compositionally biased region" description="Basic residues" evidence="1">
    <location>
        <begin position="119"/>
        <end position="131"/>
    </location>
</feature>
<reference evidence="2" key="1">
    <citation type="submission" date="2021-06" db="EMBL/GenBank/DDBJ databases">
        <title>Paracoccus bacterium XHP0099 sp. nov., isolated from the surface waters of the Yellow Sea.</title>
        <authorList>
            <person name="Xue H."/>
            <person name="Zhang D."/>
        </authorList>
    </citation>
    <scope>NUCLEOTIDE SEQUENCE</scope>
    <source>
        <strain evidence="2">XHP0099</strain>
    </source>
</reference>
<keyword evidence="3" id="KW-1185">Reference proteome</keyword>
<evidence type="ECO:0000256" key="1">
    <source>
        <dbReference type="SAM" id="MobiDB-lite"/>
    </source>
</evidence>
<dbReference type="EMBL" id="JAHKNG010000039">
    <property type="protein sequence ID" value="MBU3031747.1"/>
    <property type="molecule type" value="Genomic_DNA"/>
</dbReference>
<accession>A0ABS6APH5</accession>
<name>A0ABS6APH5_9RHOB</name>
<gene>
    <name evidence="2" type="ORF">KNW02_16685</name>
</gene>
<proteinExistence type="predicted"/>
<evidence type="ECO:0000313" key="3">
    <source>
        <dbReference type="Proteomes" id="UP001166191"/>
    </source>
</evidence>
<protein>
    <submittedName>
        <fullName evidence="2">Type II toxin-antitoxin system RelE/ParE family toxin</fullName>
    </submittedName>
</protein>
<comment type="caution">
    <text evidence="2">The sequence shown here is derived from an EMBL/GenBank/DDBJ whole genome shotgun (WGS) entry which is preliminary data.</text>
</comment>
<organism evidence="2 3">
    <name type="scientific">Paracoccus marinaquae</name>
    <dbReference type="NCBI Taxonomy" id="2841926"/>
    <lineage>
        <taxon>Bacteria</taxon>
        <taxon>Pseudomonadati</taxon>
        <taxon>Pseudomonadota</taxon>
        <taxon>Alphaproteobacteria</taxon>
        <taxon>Rhodobacterales</taxon>
        <taxon>Paracoccaceae</taxon>
        <taxon>Paracoccus</taxon>
    </lineage>
</organism>
<dbReference type="RefSeq" id="WP_216034369.1">
    <property type="nucleotide sequence ID" value="NZ_JAHKNG010000039.1"/>
</dbReference>
<sequence>MRDLEFSAEAELDFELIFDHLASAYAELGDEPDAALRQAADRTREIGASVNVLAKSPSTGTLRPDIRAGIRFEPLKKTVIWFLPDEERACFAVIALFFGGQDPSGACWRAYSQANRNRTWSRRPRQQKHCAPHSADGKGAAVLPGAKGDSAFHAV</sequence>
<feature type="region of interest" description="Disordered" evidence="1">
    <location>
        <begin position="118"/>
        <end position="143"/>
    </location>
</feature>